<evidence type="ECO:0000313" key="2">
    <source>
        <dbReference type="Proteomes" id="UP001595901"/>
    </source>
</evidence>
<name>A0ABV8D279_9STRE</name>
<evidence type="ECO:0000313" key="1">
    <source>
        <dbReference type="EMBL" id="MFC3932591.1"/>
    </source>
</evidence>
<dbReference type="EMBL" id="JBHSAC010000061">
    <property type="protein sequence ID" value="MFC3932591.1"/>
    <property type="molecule type" value="Genomic_DNA"/>
</dbReference>
<reference evidence="2" key="1">
    <citation type="journal article" date="2019" name="Int. J. Syst. Evol. Microbiol.">
        <title>The Global Catalogue of Microorganisms (GCM) 10K type strain sequencing project: providing services to taxonomists for standard genome sequencing and annotation.</title>
        <authorList>
            <consortium name="The Broad Institute Genomics Platform"/>
            <consortium name="The Broad Institute Genome Sequencing Center for Infectious Disease"/>
            <person name="Wu L."/>
            <person name="Ma J."/>
        </authorList>
    </citation>
    <scope>NUCLEOTIDE SEQUENCE [LARGE SCALE GENOMIC DNA]</scope>
    <source>
        <strain evidence="2">CCUG 58728</strain>
    </source>
</reference>
<sequence length="56" mass="6054">MKIKTVQEAEAFNTEVFIIIFGSGVPVVPSSYILGSVLINNVMGMLSLITIEVIIN</sequence>
<dbReference type="RefSeq" id="WP_380432115.1">
    <property type="nucleotide sequence ID" value="NZ_JBHSAC010000061.1"/>
</dbReference>
<proteinExistence type="predicted"/>
<protein>
    <submittedName>
        <fullName evidence="1">Uncharacterized protein</fullName>
    </submittedName>
</protein>
<accession>A0ABV8D279</accession>
<organism evidence="1 2">
    <name type="scientific">Streptococcus dentapri</name>
    <dbReference type="NCBI Taxonomy" id="573564"/>
    <lineage>
        <taxon>Bacteria</taxon>
        <taxon>Bacillati</taxon>
        <taxon>Bacillota</taxon>
        <taxon>Bacilli</taxon>
        <taxon>Lactobacillales</taxon>
        <taxon>Streptococcaceae</taxon>
        <taxon>Streptococcus</taxon>
    </lineage>
</organism>
<dbReference type="Proteomes" id="UP001595901">
    <property type="component" value="Unassembled WGS sequence"/>
</dbReference>
<gene>
    <name evidence="1" type="ORF">ACFOSE_07440</name>
</gene>
<keyword evidence="2" id="KW-1185">Reference proteome</keyword>
<comment type="caution">
    <text evidence="1">The sequence shown here is derived from an EMBL/GenBank/DDBJ whole genome shotgun (WGS) entry which is preliminary data.</text>
</comment>